<protein>
    <submittedName>
        <fullName evidence="1">Uncharacterized protein</fullName>
    </submittedName>
</protein>
<accession>A0A679I7T9</accession>
<dbReference type="Proteomes" id="UP000463961">
    <property type="component" value="Chromosome"/>
</dbReference>
<proteinExistence type="predicted"/>
<organism evidence="1 2">
    <name type="scientific">Fluviibacter phosphoraccumulans</name>
    <dbReference type="NCBI Taxonomy" id="1751046"/>
    <lineage>
        <taxon>Bacteria</taxon>
        <taxon>Pseudomonadati</taxon>
        <taxon>Pseudomonadota</taxon>
        <taxon>Betaproteobacteria</taxon>
        <taxon>Rhodocyclales</taxon>
        <taxon>Fluviibacteraceae</taxon>
        <taxon>Fluviibacter</taxon>
    </lineage>
</organism>
<reference evidence="2" key="1">
    <citation type="submission" date="2020-01" db="EMBL/GenBank/DDBJ databases">
        <title>Phosphoaccumulans saitamaens gen. nov., sp. nov., a polyphosphate accumulating bacterium isolated from surface river water.</title>
        <authorList>
            <person name="Watanabe K."/>
            <person name="Suda W."/>
        </authorList>
    </citation>
    <scope>NUCLEOTIDE SEQUENCE [LARGE SCALE GENOMIC DNA]</scope>
    <source>
        <strain evidence="2">ICHIAU1</strain>
    </source>
</reference>
<evidence type="ECO:0000313" key="2">
    <source>
        <dbReference type="Proteomes" id="UP000463961"/>
    </source>
</evidence>
<gene>
    <name evidence="1" type="ORF">ICHIAU1_04490</name>
</gene>
<keyword evidence="2" id="KW-1185">Reference proteome</keyword>
<dbReference type="EMBL" id="AP022345">
    <property type="protein sequence ID" value="BBU68166.1"/>
    <property type="molecule type" value="Genomic_DNA"/>
</dbReference>
<evidence type="ECO:0000313" key="1">
    <source>
        <dbReference type="EMBL" id="BBU68166.1"/>
    </source>
</evidence>
<sequence>MKRETGDACKCYPGAAPATVSDVSYHKPLDLRIWEGGTLGRNVLPRASPETGHLETKRCG</sequence>
<name>A0A679I7T9_9RHOO</name>
<dbReference type="AlphaFoldDB" id="A0A679I7T9"/>